<name>A0A5C2SJS7_9APHY</name>
<sequence>MQNARLPIELCELIIDYCYIETVESHHAEDWVVYPRYAALLACSLTCSDWLPRAHRNLYRHIWLRSSRTADLLERTLTSMPRLGPLVLELTVGARSTSNYISFARATFVRLLENIRYLHLHWMSQYHPPQYHRRLHPFPITELFIHFRSLETGYILGDLWLIWSLPELRSCDILFPYGPGRSEHFSRAVHMAETLIAQREESGVCICKNLHQLRLLTYMSYVWAGFLPKGAFGRSIRHLHVALGPLGVNVVPG</sequence>
<dbReference type="EMBL" id="ML122256">
    <property type="protein sequence ID" value="RPD63504.1"/>
    <property type="molecule type" value="Genomic_DNA"/>
</dbReference>
<organism evidence="1 2">
    <name type="scientific">Lentinus tigrinus ALCF2SS1-6</name>
    <dbReference type="NCBI Taxonomy" id="1328759"/>
    <lineage>
        <taxon>Eukaryota</taxon>
        <taxon>Fungi</taxon>
        <taxon>Dikarya</taxon>
        <taxon>Basidiomycota</taxon>
        <taxon>Agaricomycotina</taxon>
        <taxon>Agaricomycetes</taxon>
        <taxon>Polyporales</taxon>
        <taxon>Polyporaceae</taxon>
        <taxon>Lentinus</taxon>
    </lineage>
</organism>
<evidence type="ECO:0008006" key="3">
    <source>
        <dbReference type="Google" id="ProtNLM"/>
    </source>
</evidence>
<dbReference type="Proteomes" id="UP000313359">
    <property type="component" value="Unassembled WGS sequence"/>
</dbReference>
<keyword evidence="2" id="KW-1185">Reference proteome</keyword>
<evidence type="ECO:0000313" key="2">
    <source>
        <dbReference type="Proteomes" id="UP000313359"/>
    </source>
</evidence>
<evidence type="ECO:0000313" key="1">
    <source>
        <dbReference type="EMBL" id="RPD63504.1"/>
    </source>
</evidence>
<accession>A0A5C2SJS7</accession>
<protein>
    <recommendedName>
        <fullName evidence="3">F-box domain-containing protein</fullName>
    </recommendedName>
</protein>
<dbReference type="AlphaFoldDB" id="A0A5C2SJS7"/>
<proteinExistence type="predicted"/>
<gene>
    <name evidence="1" type="ORF">L227DRAFT_391923</name>
</gene>
<dbReference type="OrthoDB" id="2758643at2759"/>
<reference evidence="1" key="1">
    <citation type="journal article" date="2018" name="Genome Biol. Evol.">
        <title>Genomics and development of Lentinus tigrinus, a white-rot wood-decaying mushroom with dimorphic fruiting bodies.</title>
        <authorList>
            <person name="Wu B."/>
            <person name="Xu Z."/>
            <person name="Knudson A."/>
            <person name="Carlson A."/>
            <person name="Chen N."/>
            <person name="Kovaka S."/>
            <person name="LaButti K."/>
            <person name="Lipzen A."/>
            <person name="Pennachio C."/>
            <person name="Riley R."/>
            <person name="Schakwitz W."/>
            <person name="Umezawa K."/>
            <person name="Ohm R.A."/>
            <person name="Grigoriev I.V."/>
            <person name="Nagy L.G."/>
            <person name="Gibbons J."/>
            <person name="Hibbett D."/>
        </authorList>
    </citation>
    <scope>NUCLEOTIDE SEQUENCE [LARGE SCALE GENOMIC DNA]</scope>
    <source>
        <strain evidence="1">ALCF2SS1-6</strain>
    </source>
</reference>